<dbReference type="FunFam" id="1.50.10.10:FF:000009">
    <property type="entry name" value="mannosyl-oligosaccharide glucosidase"/>
    <property type="match status" value="1"/>
</dbReference>
<keyword evidence="5 13" id="KW-0378">Hydrolase</keyword>
<evidence type="ECO:0000313" key="17">
    <source>
        <dbReference type="EMBL" id="CAK1550209.1"/>
    </source>
</evidence>
<keyword evidence="9 13" id="KW-0472">Membrane</keyword>
<proteinExistence type="inferred from homology"/>
<comment type="similarity">
    <text evidence="3 13">Belongs to the glycosyl hydrolase 63 family.</text>
</comment>
<dbReference type="EC" id="3.2.1.106" evidence="12 13"/>
<sequence length="774" mass="87837">MVKHRKSNLQVKHSNTSDASGSSSENTKPRSPIVTVWKTTLGVLCLIIAVYIGTLGYLETRVNTPFDGDKAVQDSGLSVPDRYWGTYRPGVYFGLKNREPRSPVFGMMWYELAAATHKGIRHWCDQNDNLPSYGWIRHDGFTFGEQTISDPPHNIVTTFIKTPGGEHGGHWTARINVTSVDKLNAAFVLIWYGALDEVHLVPHQGKLLHTSYADAHAPGLHLLKEKYYSLLKVEKHPAFGRLAVIGGDDELNDKEKEVNFVPIQMLVETPFVLDVVYTTEDLPTPPLKGEEYTKVLEQKRTSFDTRFEEEFKLKEKGYTETDAAIAKAAMSNMIGGIGYFYGTSRVQSRYTREPVPYWKAPLYTGVPSRSFFPRGFLWDEGFHGLLIGRWSPDIQMDIAAHWLDLINVEGWIPREQILGSEALARVPKEFVVQSNAAANPPMLLIQIANMVKRRPHIFQRDSKHRRTLDRMFPRLQAWYNWFLNSQKGAEPTSYRWRGREEDGLQLNPKTLTSGLDDYPRASHPSNIERHVDLRCWMYAAADAMTTIADMLQRDTSKFEAIRDQLGDEELLNELHWSSHTNTYADYGLHTDGVKLVRQVGKTPAEGSKVVRSVTSPPQEKLVTSAFGYISLFPMLLKVLKPSSEKLGKILEVLDKPELLWSPYGLRSLSKSAPLYMKRNTEHDPPYWRGQVWININYLAVSALKHYAGTGGPHAARAQQLHTRLKANLVGNIISQYKKTGYLWEQYSDQDGRGSGCKPFTGWTALFVLMMADEY</sequence>
<dbReference type="InterPro" id="IPR031631">
    <property type="entry name" value="Glyco_hydro_63N"/>
</dbReference>
<dbReference type="InterPro" id="IPR004888">
    <property type="entry name" value="Glycoside_hydrolase_63"/>
</dbReference>
<dbReference type="Pfam" id="PF16923">
    <property type="entry name" value="Glyco_hydro_63N"/>
    <property type="match status" value="1"/>
</dbReference>
<dbReference type="Proteomes" id="UP001497472">
    <property type="component" value="Unassembled WGS sequence"/>
</dbReference>
<reference evidence="17 18" key="1">
    <citation type="submission" date="2023-11" db="EMBL/GenBank/DDBJ databases">
        <authorList>
            <person name="Okamura Y."/>
        </authorList>
    </citation>
    <scope>NUCLEOTIDE SEQUENCE [LARGE SCALE GENOMIC DNA]</scope>
</reference>
<dbReference type="InterPro" id="IPR031335">
    <property type="entry name" value="Glyco_hydro_63_C"/>
</dbReference>
<feature type="domain" description="Glycosyl hydrolase family 63 C-terminal" evidence="15">
    <location>
        <begin position="288"/>
        <end position="771"/>
    </location>
</feature>
<evidence type="ECO:0000256" key="8">
    <source>
        <dbReference type="ARBA" id="ARBA00022989"/>
    </source>
</evidence>
<evidence type="ECO:0000256" key="4">
    <source>
        <dbReference type="ARBA" id="ARBA00022692"/>
    </source>
</evidence>
<evidence type="ECO:0000256" key="11">
    <source>
        <dbReference type="ARBA" id="ARBA00023295"/>
    </source>
</evidence>
<comment type="caution">
    <text evidence="17">The sequence shown here is derived from an EMBL/GenBank/DDBJ whole genome shotgun (WGS) entry which is preliminary data.</text>
</comment>
<dbReference type="GO" id="GO:0004573">
    <property type="term" value="F:Glc3Man9GlcNAc2 oligosaccharide glucosidase activity"/>
    <property type="evidence" value="ECO:0007669"/>
    <property type="project" value="UniProtKB-UniRule"/>
</dbReference>
<organism evidence="17 18">
    <name type="scientific">Leptosia nina</name>
    <dbReference type="NCBI Taxonomy" id="320188"/>
    <lineage>
        <taxon>Eukaryota</taxon>
        <taxon>Metazoa</taxon>
        <taxon>Ecdysozoa</taxon>
        <taxon>Arthropoda</taxon>
        <taxon>Hexapoda</taxon>
        <taxon>Insecta</taxon>
        <taxon>Pterygota</taxon>
        <taxon>Neoptera</taxon>
        <taxon>Endopterygota</taxon>
        <taxon>Lepidoptera</taxon>
        <taxon>Glossata</taxon>
        <taxon>Ditrysia</taxon>
        <taxon>Papilionoidea</taxon>
        <taxon>Pieridae</taxon>
        <taxon>Pierinae</taxon>
        <taxon>Leptosia</taxon>
    </lineage>
</organism>
<dbReference type="Gene3D" id="1.50.10.10">
    <property type="match status" value="1"/>
</dbReference>
<dbReference type="PANTHER" id="PTHR10412">
    <property type="entry name" value="MANNOSYL-OLIGOSACCHARIDE GLUCOSIDASE"/>
    <property type="match status" value="1"/>
</dbReference>
<feature type="transmembrane region" description="Helical" evidence="13">
    <location>
        <begin position="36"/>
        <end position="58"/>
    </location>
</feature>
<dbReference type="EMBL" id="CAVLEF010000080">
    <property type="protein sequence ID" value="CAK1550209.1"/>
    <property type="molecule type" value="Genomic_DNA"/>
</dbReference>
<dbReference type="AlphaFoldDB" id="A0AAV1JMR5"/>
<comment type="subcellular location">
    <subcellularLocation>
        <location evidence="1 13">Endoplasmic reticulum membrane</location>
        <topology evidence="1 13">Single-pass type II membrane protein</topology>
    </subcellularLocation>
</comment>
<evidence type="ECO:0000256" key="3">
    <source>
        <dbReference type="ARBA" id="ARBA00010833"/>
    </source>
</evidence>
<dbReference type="PANTHER" id="PTHR10412:SF11">
    <property type="entry name" value="MANNOSYL-OLIGOSACCHARIDE GLUCOSIDASE"/>
    <property type="match status" value="1"/>
</dbReference>
<evidence type="ECO:0000256" key="9">
    <source>
        <dbReference type="ARBA" id="ARBA00023136"/>
    </source>
</evidence>
<accession>A0AAV1JMR5</accession>
<evidence type="ECO:0000313" key="18">
    <source>
        <dbReference type="Proteomes" id="UP001497472"/>
    </source>
</evidence>
<evidence type="ECO:0000256" key="7">
    <source>
        <dbReference type="ARBA" id="ARBA00022968"/>
    </source>
</evidence>
<comment type="function">
    <text evidence="13">Cleaves the distal alpha 1,2-linked glucose residue from the Glc(3)Man(9)GlcNAc(2) oligosaccharide precursor.</text>
</comment>
<protein>
    <recommendedName>
        <fullName evidence="12 13">Mannosyl-oligosaccharide glucosidase</fullName>
        <ecNumber evidence="12 13">3.2.1.106</ecNumber>
    </recommendedName>
</protein>
<evidence type="ECO:0000256" key="10">
    <source>
        <dbReference type="ARBA" id="ARBA00023180"/>
    </source>
</evidence>
<evidence type="ECO:0000256" key="5">
    <source>
        <dbReference type="ARBA" id="ARBA00022801"/>
    </source>
</evidence>
<name>A0AAV1JMR5_9NEOP</name>
<dbReference type="GO" id="GO:0006487">
    <property type="term" value="P:protein N-linked glycosylation"/>
    <property type="evidence" value="ECO:0007669"/>
    <property type="project" value="UniProtKB-UniRule"/>
</dbReference>
<evidence type="ECO:0000256" key="14">
    <source>
        <dbReference type="SAM" id="MobiDB-lite"/>
    </source>
</evidence>
<feature type="domain" description="Glycosyl hydrolase family 63 N-terminal" evidence="16">
    <location>
        <begin position="83"/>
        <end position="199"/>
    </location>
</feature>
<dbReference type="Gene3D" id="2.70.98.110">
    <property type="entry name" value="Glycosyl hydrolase family 63, N-terminal domain"/>
    <property type="match status" value="2"/>
</dbReference>
<evidence type="ECO:0000256" key="6">
    <source>
        <dbReference type="ARBA" id="ARBA00022824"/>
    </source>
</evidence>
<keyword evidence="6 13" id="KW-0256">Endoplasmic reticulum</keyword>
<evidence type="ECO:0000256" key="12">
    <source>
        <dbReference type="ARBA" id="ARBA00038888"/>
    </source>
</evidence>
<keyword evidence="4 13" id="KW-0812">Transmembrane</keyword>
<dbReference type="GO" id="GO:0009311">
    <property type="term" value="P:oligosaccharide metabolic process"/>
    <property type="evidence" value="ECO:0007669"/>
    <property type="project" value="UniProtKB-UniRule"/>
</dbReference>
<evidence type="ECO:0000256" key="1">
    <source>
        <dbReference type="ARBA" id="ARBA00004648"/>
    </source>
</evidence>
<keyword evidence="7" id="KW-0735">Signal-anchor</keyword>
<comment type="catalytic activity">
    <reaction evidence="13">
        <text>N(4)-(alpha-D-Glc-(1-&gt;2)-alpha-D-Glc-(1-&gt;3)-alpha-D-Glc-(1-&gt;3)-alpha-D-Man-(1-&gt;2)-alpha-D-Man-(1-&gt;2)-alpha-D-Man-(1-&gt;3)-[alpha-D-Man-(1-&gt;2)-alpha-D-Man-(1-&gt;3)-[alpha-D-Man-(1-&gt;2)-alpha-D-Man-(1-&gt;6)]-alpha-D-Man-(1-&gt;6)]-beta-D-Man-(1-&gt;4)-beta-D-GlcNAc-(1-&gt;4)-beta-D-GlcNAc)-L-asparaginyl-[protein] + H2O = N(4)-(alpha-D-Glc-(1-&gt;3)-alpha-D-Glc-(1-&gt;3)-alpha-D-Man-(1-&gt;2)-alpha-D-Man-(1-&gt;2)-alpha-D-Man-(1-&gt;3)-[alpha-D-Man-(1-&gt;2)-alpha-D-Man-(1-&gt;3)-[alpha-D-Man-(1-&gt;2)-alpha-D-Man-(1-&gt;6)]-alpha-D-Man-(1-&gt;6)]-beta-D-Man-(1-&gt;4)-beta-D-GlcNAc-(1-&gt;4)-beta-D-GlcNAc)-L-asparaginyl-[protein] + beta-D-glucose</text>
        <dbReference type="Rhea" id="RHEA:55988"/>
        <dbReference type="Rhea" id="RHEA-COMP:12806"/>
        <dbReference type="Rhea" id="RHEA-COMP:14355"/>
        <dbReference type="ChEBI" id="CHEBI:15377"/>
        <dbReference type="ChEBI" id="CHEBI:15903"/>
        <dbReference type="ChEBI" id="CHEBI:59082"/>
        <dbReference type="ChEBI" id="CHEBI:132537"/>
        <dbReference type="EC" id="3.2.1.106"/>
    </reaction>
</comment>
<feature type="compositionally biased region" description="Polar residues" evidence="14">
    <location>
        <begin position="8"/>
        <end position="26"/>
    </location>
</feature>
<comment type="pathway">
    <text evidence="2">Glycan metabolism; N-glycan degradation.</text>
</comment>
<evidence type="ECO:0000256" key="2">
    <source>
        <dbReference type="ARBA" id="ARBA00004740"/>
    </source>
</evidence>
<dbReference type="InterPro" id="IPR038518">
    <property type="entry name" value="Glyco_hydro_63N_sf"/>
</dbReference>
<gene>
    <name evidence="17" type="ORF">LNINA_LOCUS9446</name>
</gene>
<keyword evidence="10" id="KW-0325">Glycoprotein</keyword>
<dbReference type="InterPro" id="IPR008928">
    <property type="entry name" value="6-hairpin_glycosidase_sf"/>
</dbReference>
<keyword evidence="8 13" id="KW-1133">Transmembrane helix</keyword>
<dbReference type="Pfam" id="PF03200">
    <property type="entry name" value="Glyco_hydro_63"/>
    <property type="match status" value="1"/>
</dbReference>
<dbReference type="SUPFAM" id="SSF48208">
    <property type="entry name" value="Six-hairpin glycosidases"/>
    <property type="match status" value="1"/>
</dbReference>
<dbReference type="InterPro" id="IPR012341">
    <property type="entry name" value="6hp_glycosidase-like_sf"/>
</dbReference>
<dbReference type="GO" id="GO:0005789">
    <property type="term" value="C:endoplasmic reticulum membrane"/>
    <property type="evidence" value="ECO:0007669"/>
    <property type="project" value="UniProtKB-SubCell"/>
</dbReference>
<evidence type="ECO:0000256" key="13">
    <source>
        <dbReference type="RuleBase" id="RU368089"/>
    </source>
</evidence>
<keyword evidence="11 13" id="KW-0326">Glycosidase</keyword>
<feature type="region of interest" description="Disordered" evidence="14">
    <location>
        <begin position="1"/>
        <end position="30"/>
    </location>
</feature>
<evidence type="ECO:0000259" key="16">
    <source>
        <dbReference type="Pfam" id="PF16923"/>
    </source>
</evidence>
<evidence type="ECO:0000259" key="15">
    <source>
        <dbReference type="Pfam" id="PF03200"/>
    </source>
</evidence>
<keyword evidence="18" id="KW-1185">Reference proteome</keyword>